<accession>A0A160TGF3</accession>
<evidence type="ECO:0000256" key="3">
    <source>
        <dbReference type="ARBA" id="ARBA00022989"/>
    </source>
</evidence>
<dbReference type="Pfam" id="PF07869">
    <property type="entry name" value="DUF1656"/>
    <property type="match status" value="1"/>
</dbReference>
<evidence type="ECO:0000256" key="5">
    <source>
        <dbReference type="SAM" id="Phobius"/>
    </source>
</evidence>
<evidence type="ECO:0000256" key="2">
    <source>
        <dbReference type="ARBA" id="ARBA00022692"/>
    </source>
</evidence>
<keyword evidence="3 5" id="KW-1133">Transmembrane helix</keyword>
<sequence>MIVDLNIGGVLIPGLLVLAIVALVGTVVVLRIFTITGIARAFAYRPLVELATFATLYGLLVQFLPSIGLFQ</sequence>
<feature type="transmembrane region" description="Helical" evidence="5">
    <location>
        <begin position="12"/>
        <end position="35"/>
    </location>
</feature>
<evidence type="ECO:0008006" key="7">
    <source>
        <dbReference type="Google" id="ProtNLM"/>
    </source>
</evidence>
<name>A0A160TGF3_9ZZZZ</name>
<dbReference type="InterPro" id="IPR012451">
    <property type="entry name" value="DUF1656"/>
</dbReference>
<keyword evidence="1" id="KW-1003">Cell membrane</keyword>
<keyword evidence="4 5" id="KW-0472">Membrane</keyword>
<organism evidence="6">
    <name type="scientific">hydrothermal vent metagenome</name>
    <dbReference type="NCBI Taxonomy" id="652676"/>
    <lineage>
        <taxon>unclassified sequences</taxon>
        <taxon>metagenomes</taxon>
        <taxon>ecological metagenomes</taxon>
    </lineage>
</organism>
<reference evidence="6" key="1">
    <citation type="submission" date="2015-10" db="EMBL/GenBank/DDBJ databases">
        <authorList>
            <person name="Gilbert D.G."/>
        </authorList>
    </citation>
    <scope>NUCLEOTIDE SEQUENCE</scope>
</reference>
<protein>
    <recommendedName>
        <fullName evidence="7">DUF1656 domain-containing protein</fullName>
    </recommendedName>
</protein>
<evidence type="ECO:0000256" key="1">
    <source>
        <dbReference type="ARBA" id="ARBA00022475"/>
    </source>
</evidence>
<keyword evidence="2 5" id="KW-0812">Transmembrane</keyword>
<dbReference type="AlphaFoldDB" id="A0A160TGF3"/>
<evidence type="ECO:0000256" key="4">
    <source>
        <dbReference type="ARBA" id="ARBA00023136"/>
    </source>
</evidence>
<gene>
    <name evidence="6" type="ORF">MGWOODY_Smn1763</name>
</gene>
<evidence type="ECO:0000313" key="6">
    <source>
        <dbReference type="EMBL" id="CUS43880.1"/>
    </source>
</evidence>
<dbReference type="EMBL" id="CZQE01000093">
    <property type="protein sequence ID" value="CUS43880.1"/>
    <property type="molecule type" value="Genomic_DNA"/>
</dbReference>
<proteinExistence type="predicted"/>
<feature type="transmembrane region" description="Helical" evidence="5">
    <location>
        <begin position="47"/>
        <end position="70"/>
    </location>
</feature>